<sequence>MSESQITQHVVLVPGFFGFVNFGPLIYFAHVKEIIEAAFERHGERVQIHRVRTGPVASLRQRAGDLLAVIEDEIPPGEPLHIIGHSSGGLDARLLACPGVDLGAVEVEPIASRIRSVVTICTPHCGSPLSDHFVGIIGEPLLRTFSVLTVIALREGRLPARLAFRFARALVGERLLPDTPVHVVLDTLEREAVAELGRACGEDDSLRVADFMKELRRDAHLIPQLAPAAVDLFNAAVVDRPETFYGCVVARAPKPKLRSHVSLGLSFYEQATHVLFRWLRERSAPMPRDLEVVPDLAQSVAMRAAWGEVARSEDSDGMVPTRSQIHGELIHAATADHLDVIGHFHAPEHEPPHHDWIASTSRFGRAEFVALWEAVAHRILAL</sequence>
<gene>
    <name evidence="1" type="ORF">PPSIR1_17110</name>
</gene>
<dbReference type="OrthoDB" id="5487808at2"/>
<proteinExistence type="predicted"/>
<name>A6GIA2_9BACT</name>
<dbReference type="SUPFAM" id="SSF53474">
    <property type="entry name" value="alpha/beta-Hydrolases"/>
    <property type="match status" value="1"/>
</dbReference>
<dbReference type="AlphaFoldDB" id="A6GIA2"/>
<dbReference type="Gene3D" id="3.40.50.1820">
    <property type="entry name" value="alpha/beta hydrolase"/>
    <property type="match status" value="1"/>
</dbReference>
<organism evidence="1 2">
    <name type="scientific">Plesiocystis pacifica SIR-1</name>
    <dbReference type="NCBI Taxonomy" id="391625"/>
    <lineage>
        <taxon>Bacteria</taxon>
        <taxon>Pseudomonadati</taxon>
        <taxon>Myxococcota</taxon>
        <taxon>Polyangia</taxon>
        <taxon>Nannocystales</taxon>
        <taxon>Nannocystaceae</taxon>
        <taxon>Plesiocystis</taxon>
    </lineage>
</organism>
<accession>A6GIA2</accession>
<dbReference type="STRING" id="391625.PPSIR1_17110"/>
<dbReference type="EMBL" id="ABCS01000132">
    <property type="protein sequence ID" value="EDM74404.1"/>
    <property type="molecule type" value="Genomic_DNA"/>
</dbReference>
<reference evidence="1 2" key="1">
    <citation type="submission" date="2007-06" db="EMBL/GenBank/DDBJ databases">
        <authorList>
            <person name="Shimkets L."/>
            <person name="Ferriera S."/>
            <person name="Johnson J."/>
            <person name="Kravitz S."/>
            <person name="Beeson K."/>
            <person name="Sutton G."/>
            <person name="Rogers Y.-H."/>
            <person name="Friedman R."/>
            <person name="Frazier M."/>
            <person name="Venter J.C."/>
        </authorList>
    </citation>
    <scope>NUCLEOTIDE SEQUENCE [LARGE SCALE GENOMIC DNA]</scope>
    <source>
        <strain evidence="1 2">SIR-1</strain>
    </source>
</reference>
<evidence type="ECO:0000313" key="2">
    <source>
        <dbReference type="Proteomes" id="UP000005801"/>
    </source>
</evidence>
<dbReference type="InterPro" id="IPR029058">
    <property type="entry name" value="AB_hydrolase_fold"/>
</dbReference>
<evidence type="ECO:0008006" key="3">
    <source>
        <dbReference type="Google" id="ProtNLM"/>
    </source>
</evidence>
<evidence type="ECO:0000313" key="1">
    <source>
        <dbReference type="EMBL" id="EDM74404.1"/>
    </source>
</evidence>
<dbReference type="eggNOG" id="COG1075">
    <property type="taxonomic scope" value="Bacteria"/>
</dbReference>
<comment type="caution">
    <text evidence="1">The sequence shown here is derived from an EMBL/GenBank/DDBJ whole genome shotgun (WGS) entry which is preliminary data.</text>
</comment>
<dbReference type="Proteomes" id="UP000005801">
    <property type="component" value="Unassembled WGS sequence"/>
</dbReference>
<protein>
    <recommendedName>
        <fullName evidence="3">Triacylglycerol lipase</fullName>
    </recommendedName>
</protein>
<dbReference type="RefSeq" id="WP_006976438.1">
    <property type="nucleotide sequence ID" value="NZ_ABCS01000132.1"/>
</dbReference>
<keyword evidence="2" id="KW-1185">Reference proteome</keyword>